<feature type="domain" description="Amidase" evidence="1">
    <location>
        <begin position="29"/>
        <end position="203"/>
    </location>
</feature>
<evidence type="ECO:0000313" key="2">
    <source>
        <dbReference type="EMBL" id="RJK96227.1"/>
    </source>
</evidence>
<organism evidence="2 3">
    <name type="scientific">Paracoccus siganidrum</name>
    <dbReference type="NCBI Taxonomy" id="1276757"/>
    <lineage>
        <taxon>Bacteria</taxon>
        <taxon>Pseudomonadati</taxon>
        <taxon>Pseudomonadota</taxon>
        <taxon>Alphaproteobacteria</taxon>
        <taxon>Rhodobacterales</taxon>
        <taxon>Paracoccaceae</taxon>
        <taxon>Paracoccus</taxon>
    </lineage>
</organism>
<feature type="non-terminal residue" evidence="2">
    <location>
        <position position="1"/>
    </location>
</feature>
<dbReference type="InterPro" id="IPR023631">
    <property type="entry name" value="Amidase_dom"/>
</dbReference>
<dbReference type="AlphaFoldDB" id="A0A418ZQ68"/>
<dbReference type="SUPFAM" id="SSF75304">
    <property type="entry name" value="Amidase signature (AS) enzymes"/>
    <property type="match status" value="1"/>
</dbReference>
<keyword evidence="3" id="KW-1185">Reference proteome</keyword>
<dbReference type="EMBL" id="QZEW01000265">
    <property type="protein sequence ID" value="RJK96227.1"/>
    <property type="molecule type" value="Genomic_DNA"/>
</dbReference>
<protein>
    <submittedName>
        <fullName evidence="2">Amidase</fullName>
        <ecNumber evidence="2">3.5.1.4</ecNumber>
    </submittedName>
</protein>
<gene>
    <name evidence="2" type="ORF">D3P05_24360</name>
</gene>
<dbReference type="RefSeq" id="WP_240643726.1">
    <property type="nucleotide sequence ID" value="NZ_QZEW01000265.1"/>
</dbReference>
<keyword evidence="2" id="KW-0378">Hydrolase</keyword>
<comment type="caution">
    <text evidence="2">The sequence shown here is derived from an EMBL/GenBank/DDBJ whole genome shotgun (WGS) entry which is preliminary data.</text>
</comment>
<name>A0A418ZQ68_9RHOB</name>
<proteinExistence type="predicted"/>
<dbReference type="Pfam" id="PF01425">
    <property type="entry name" value="Amidase"/>
    <property type="match status" value="1"/>
</dbReference>
<dbReference type="PANTHER" id="PTHR11895">
    <property type="entry name" value="TRANSAMIDASE"/>
    <property type="match status" value="1"/>
</dbReference>
<dbReference type="InterPro" id="IPR000120">
    <property type="entry name" value="Amidase"/>
</dbReference>
<accession>A0A418ZQ68</accession>
<dbReference type="GO" id="GO:0004040">
    <property type="term" value="F:amidase activity"/>
    <property type="evidence" value="ECO:0007669"/>
    <property type="project" value="UniProtKB-EC"/>
</dbReference>
<dbReference type="Gene3D" id="3.90.1300.10">
    <property type="entry name" value="Amidase signature (AS) domain"/>
    <property type="match status" value="1"/>
</dbReference>
<evidence type="ECO:0000259" key="1">
    <source>
        <dbReference type="Pfam" id="PF01425"/>
    </source>
</evidence>
<dbReference type="PANTHER" id="PTHR11895:SF76">
    <property type="entry name" value="INDOLEACETAMIDE HYDROLASE"/>
    <property type="match status" value="1"/>
</dbReference>
<dbReference type="Proteomes" id="UP000283587">
    <property type="component" value="Unassembled WGS sequence"/>
</dbReference>
<dbReference type="InterPro" id="IPR036928">
    <property type="entry name" value="AS_sf"/>
</dbReference>
<evidence type="ECO:0000313" key="3">
    <source>
        <dbReference type="Proteomes" id="UP000283587"/>
    </source>
</evidence>
<sequence length="222" mass="24441">ALDGPVEGTRIGWLGDWGGAYPCEDGILPLCEAALDGFADLGCEIVALDPPFPAEKLWQSWMVLRAFLNAGSKRALYDEPATRAQLKPEAIWEIEQGLQLPASAVYQASAIRSEWFRRLARLFRDVDVIALPTAQFWPFPAEWRWPETVGGRPADSYHRWMEIVVPVSLAGLPCLSVPVGFGAQNLPMGMQLAGPVGQDAAILRLGQAWHQTTDWPARRPPG</sequence>
<reference evidence="3" key="1">
    <citation type="submission" date="2018-09" db="EMBL/GenBank/DDBJ databases">
        <title>Paracoccus onubensis nov. sp. a moderate halophilic bacterium isolated from Gruta de las Maravillas (Aracena, Spain).</title>
        <authorList>
            <person name="Jurado V."/>
            <person name="Gutierrez-Patricio S."/>
            <person name="Gonzalez-Pimentel J.L."/>
            <person name="Miller A.Z."/>
            <person name="Laiz L."/>
            <person name="Saiz-Jimenez C."/>
        </authorList>
    </citation>
    <scope>NUCLEOTIDE SEQUENCE [LARGE SCALE GENOMIC DNA]</scope>
    <source>
        <strain evidence="3">DSM 26381</strain>
    </source>
</reference>
<dbReference type="EC" id="3.5.1.4" evidence="2"/>